<protein>
    <submittedName>
        <fullName evidence="2">Uncharacterized protein</fullName>
    </submittedName>
</protein>
<dbReference type="Proteomes" id="UP000008782">
    <property type="component" value="Unassembled WGS sequence"/>
</dbReference>
<dbReference type="AlphaFoldDB" id="E3Q3C6"/>
<name>E3Q3C6_COLGM</name>
<evidence type="ECO:0000256" key="1">
    <source>
        <dbReference type="SAM" id="MobiDB-lite"/>
    </source>
</evidence>
<reference evidence="3" key="1">
    <citation type="journal article" date="2012" name="Nat. Genet.">
        <title>Lifestyle transitions in plant pathogenic Colletotrichum fungi deciphered by genome and transcriptome analyses.</title>
        <authorList>
            <person name="O'Connell R.J."/>
            <person name="Thon M.R."/>
            <person name="Hacquard S."/>
            <person name="Amyotte S.G."/>
            <person name="Kleemann J."/>
            <person name="Torres M.F."/>
            <person name="Damm U."/>
            <person name="Buiate E.A."/>
            <person name="Epstein L."/>
            <person name="Alkan N."/>
            <person name="Altmueller J."/>
            <person name="Alvarado-Balderrama L."/>
            <person name="Bauser C.A."/>
            <person name="Becker C."/>
            <person name="Birren B.W."/>
            <person name="Chen Z."/>
            <person name="Choi J."/>
            <person name="Crouch J.A."/>
            <person name="Duvick J.P."/>
            <person name="Farman M.A."/>
            <person name="Gan P."/>
            <person name="Heiman D."/>
            <person name="Henrissat B."/>
            <person name="Howard R.J."/>
            <person name="Kabbage M."/>
            <person name="Koch C."/>
            <person name="Kracher B."/>
            <person name="Kubo Y."/>
            <person name="Law A.D."/>
            <person name="Lebrun M.-H."/>
            <person name="Lee Y.-H."/>
            <person name="Miyara I."/>
            <person name="Moore N."/>
            <person name="Neumann U."/>
            <person name="Nordstroem K."/>
            <person name="Panaccione D.G."/>
            <person name="Panstruga R."/>
            <person name="Place M."/>
            <person name="Proctor R.H."/>
            <person name="Prusky D."/>
            <person name="Rech G."/>
            <person name="Reinhardt R."/>
            <person name="Rollins J.A."/>
            <person name="Rounsley S."/>
            <person name="Schardl C.L."/>
            <person name="Schwartz D.C."/>
            <person name="Shenoy N."/>
            <person name="Shirasu K."/>
            <person name="Sikhakolli U.R."/>
            <person name="Stueber K."/>
            <person name="Sukno S.A."/>
            <person name="Sweigard J.A."/>
            <person name="Takano Y."/>
            <person name="Takahara H."/>
            <person name="Trail F."/>
            <person name="van der Does H.C."/>
            <person name="Voll L.M."/>
            <person name="Will I."/>
            <person name="Young S."/>
            <person name="Zeng Q."/>
            <person name="Zhang J."/>
            <person name="Zhou S."/>
            <person name="Dickman M.B."/>
            <person name="Schulze-Lefert P."/>
            <person name="Ver Loren van Themaat E."/>
            <person name="Ma L.-J."/>
            <person name="Vaillancourt L.J."/>
        </authorList>
    </citation>
    <scope>NUCLEOTIDE SEQUENCE [LARGE SCALE GENOMIC DNA]</scope>
    <source>
        <strain evidence="3">M1.001 / M2 / FGSC 10212</strain>
    </source>
</reference>
<feature type="region of interest" description="Disordered" evidence="1">
    <location>
        <begin position="29"/>
        <end position="65"/>
    </location>
</feature>
<proteinExistence type="predicted"/>
<gene>
    <name evidence="2" type="ORF">GLRG_00672</name>
</gene>
<feature type="compositionally biased region" description="Basic and acidic residues" evidence="1">
    <location>
        <begin position="39"/>
        <end position="59"/>
    </location>
</feature>
<keyword evidence="3" id="KW-1185">Reference proteome</keyword>
<dbReference type="EMBL" id="GG697332">
    <property type="protein sequence ID" value="EFQ25528.1"/>
    <property type="molecule type" value="Genomic_DNA"/>
</dbReference>
<organism evidence="3">
    <name type="scientific">Colletotrichum graminicola (strain M1.001 / M2 / FGSC 10212)</name>
    <name type="common">Maize anthracnose fungus</name>
    <name type="synonym">Glomerella graminicola</name>
    <dbReference type="NCBI Taxonomy" id="645133"/>
    <lineage>
        <taxon>Eukaryota</taxon>
        <taxon>Fungi</taxon>
        <taxon>Dikarya</taxon>
        <taxon>Ascomycota</taxon>
        <taxon>Pezizomycotina</taxon>
        <taxon>Sordariomycetes</taxon>
        <taxon>Hypocreomycetidae</taxon>
        <taxon>Glomerellales</taxon>
        <taxon>Glomerellaceae</taxon>
        <taxon>Colletotrichum</taxon>
        <taxon>Colletotrichum graminicola species complex</taxon>
    </lineage>
</organism>
<dbReference type="RefSeq" id="XP_008089548.1">
    <property type="nucleotide sequence ID" value="XM_008091357.1"/>
</dbReference>
<accession>E3Q3C6</accession>
<dbReference type="VEuPathDB" id="FungiDB:GLRG_00672"/>
<dbReference type="HOGENOM" id="CLU_2704650_0_0_1"/>
<evidence type="ECO:0000313" key="3">
    <source>
        <dbReference type="Proteomes" id="UP000008782"/>
    </source>
</evidence>
<evidence type="ECO:0000313" key="2">
    <source>
        <dbReference type="EMBL" id="EFQ25528.1"/>
    </source>
</evidence>
<sequence length="73" mass="7943">MARLRDTGACIMELDVAALETKVRVEINNAAPSPIPGEAETRSNKQPQERRQDPSRHVETLAPGLKVLIAKPG</sequence>
<dbReference type="GeneID" id="24406037"/>